<sequence>MRFTGKIFPRGSGKQVDLLPVVDWQARKRLVPAAFNLPKKRTAGAGYCPPPNRRPKKFPGFHVGRCGFWATW</sequence>
<gene>
    <name evidence="1" type="ORF">GCM10022406_11300</name>
</gene>
<accession>A0ABP7MRY7</accession>
<keyword evidence="2" id="KW-1185">Reference proteome</keyword>
<evidence type="ECO:0000313" key="1">
    <source>
        <dbReference type="EMBL" id="GAA3927267.1"/>
    </source>
</evidence>
<reference evidence="2" key="1">
    <citation type="journal article" date="2019" name="Int. J. Syst. Evol. Microbiol.">
        <title>The Global Catalogue of Microorganisms (GCM) 10K type strain sequencing project: providing services to taxonomists for standard genome sequencing and annotation.</title>
        <authorList>
            <consortium name="The Broad Institute Genomics Platform"/>
            <consortium name="The Broad Institute Genome Sequencing Center for Infectious Disease"/>
            <person name="Wu L."/>
            <person name="Ma J."/>
        </authorList>
    </citation>
    <scope>NUCLEOTIDE SEQUENCE [LARGE SCALE GENOMIC DNA]</scope>
    <source>
        <strain evidence="2">JCM 17214</strain>
    </source>
</reference>
<name>A0ABP7MRY7_9BACT</name>
<proteinExistence type="predicted"/>
<organism evidence="1 2">
    <name type="scientific">Hymenobacter algoricola</name>
    <dbReference type="NCBI Taxonomy" id="486267"/>
    <lineage>
        <taxon>Bacteria</taxon>
        <taxon>Pseudomonadati</taxon>
        <taxon>Bacteroidota</taxon>
        <taxon>Cytophagia</taxon>
        <taxon>Cytophagales</taxon>
        <taxon>Hymenobacteraceae</taxon>
        <taxon>Hymenobacter</taxon>
    </lineage>
</organism>
<dbReference type="EMBL" id="BAABDH010000018">
    <property type="protein sequence ID" value="GAA3927267.1"/>
    <property type="molecule type" value="Genomic_DNA"/>
</dbReference>
<protein>
    <submittedName>
        <fullName evidence="1">Uncharacterized protein</fullName>
    </submittedName>
</protein>
<comment type="caution">
    <text evidence="1">The sequence shown here is derived from an EMBL/GenBank/DDBJ whole genome shotgun (WGS) entry which is preliminary data.</text>
</comment>
<evidence type="ECO:0000313" key="2">
    <source>
        <dbReference type="Proteomes" id="UP001499909"/>
    </source>
</evidence>
<dbReference type="Proteomes" id="UP001499909">
    <property type="component" value="Unassembled WGS sequence"/>
</dbReference>